<name>A0A0B7BU72_9EUPU</name>
<gene>
    <name evidence="1" type="primary">ORF208438</name>
</gene>
<dbReference type="AlphaFoldDB" id="A0A0B7BU72"/>
<protein>
    <submittedName>
        <fullName evidence="1">Uncharacterized protein</fullName>
    </submittedName>
</protein>
<sequence length="111" mass="12962">AFLQDESLLVTAKDDQTLNRAMNFLKTRINYKETIQSDAKIPIEQMISLQYTLESKYLVKVCWTDTDQVVSVEGIKDDVFESSRQIKTLLEEHGVHEQSFIVTELYARFFH</sequence>
<feature type="non-terminal residue" evidence="1">
    <location>
        <position position="111"/>
    </location>
</feature>
<dbReference type="EMBL" id="HACG01048855">
    <property type="protein sequence ID" value="CEK95720.1"/>
    <property type="molecule type" value="Transcribed_RNA"/>
</dbReference>
<proteinExistence type="predicted"/>
<accession>A0A0B7BU72</accession>
<reference evidence="1" key="1">
    <citation type="submission" date="2014-12" db="EMBL/GenBank/DDBJ databases">
        <title>Insight into the proteome of Arion vulgaris.</title>
        <authorList>
            <person name="Aradska J."/>
            <person name="Bulat T."/>
            <person name="Smidak R."/>
            <person name="Sarate P."/>
            <person name="Gangsoo J."/>
            <person name="Sialana F."/>
            <person name="Bilban M."/>
            <person name="Lubec G."/>
        </authorList>
    </citation>
    <scope>NUCLEOTIDE SEQUENCE</scope>
    <source>
        <tissue evidence="1">Skin</tissue>
    </source>
</reference>
<organism evidence="1">
    <name type="scientific">Arion vulgaris</name>
    <dbReference type="NCBI Taxonomy" id="1028688"/>
    <lineage>
        <taxon>Eukaryota</taxon>
        <taxon>Metazoa</taxon>
        <taxon>Spiralia</taxon>
        <taxon>Lophotrochozoa</taxon>
        <taxon>Mollusca</taxon>
        <taxon>Gastropoda</taxon>
        <taxon>Heterobranchia</taxon>
        <taxon>Euthyneura</taxon>
        <taxon>Panpulmonata</taxon>
        <taxon>Eupulmonata</taxon>
        <taxon>Stylommatophora</taxon>
        <taxon>Helicina</taxon>
        <taxon>Arionoidea</taxon>
        <taxon>Arionidae</taxon>
        <taxon>Arion</taxon>
    </lineage>
</organism>
<feature type="non-terminal residue" evidence="1">
    <location>
        <position position="1"/>
    </location>
</feature>
<evidence type="ECO:0000313" key="1">
    <source>
        <dbReference type="EMBL" id="CEK95720.1"/>
    </source>
</evidence>